<accession>A0A562QC35</accession>
<evidence type="ECO:0000256" key="2">
    <source>
        <dbReference type="ARBA" id="ARBA00022649"/>
    </source>
</evidence>
<dbReference type="PANTHER" id="PTHR33824">
    <property type="entry name" value="POLYKETIDE CYCLASE/DEHYDRASE AND LIPID TRANSPORT SUPERFAMILY PROTEIN"/>
    <property type="match status" value="1"/>
</dbReference>
<name>A0A562QC35_9PSED</name>
<comment type="similarity">
    <text evidence="1">Belongs to the ribosome association toxin RatA family.</text>
</comment>
<organism evidence="5 6">
    <name type="scientific">Pseudomonas duriflava</name>
    <dbReference type="NCBI Taxonomy" id="459528"/>
    <lineage>
        <taxon>Bacteria</taxon>
        <taxon>Pseudomonadati</taxon>
        <taxon>Pseudomonadota</taxon>
        <taxon>Gammaproteobacteria</taxon>
        <taxon>Pseudomonadales</taxon>
        <taxon>Pseudomonadaceae</taxon>
        <taxon>Pseudomonas</taxon>
    </lineage>
</organism>
<protein>
    <submittedName>
        <fullName evidence="5">Putative membrane protein</fullName>
    </submittedName>
</protein>
<reference evidence="5 6" key="1">
    <citation type="journal article" date="2015" name="Stand. Genomic Sci.">
        <title>Genomic Encyclopedia of Bacterial and Archaeal Type Strains, Phase III: the genomes of soil and plant-associated and newly described type strains.</title>
        <authorList>
            <person name="Whitman W.B."/>
            <person name="Woyke T."/>
            <person name="Klenk H.P."/>
            <person name="Zhou Y."/>
            <person name="Lilburn T.G."/>
            <person name="Beck B.J."/>
            <person name="De Vos P."/>
            <person name="Vandamme P."/>
            <person name="Eisen J.A."/>
            <person name="Garrity G."/>
            <person name="Hugenholtz P."/>
            <person name="Kyrpides N.C."/>
        </authorList>
    </citation>
    <scope>NUCLEOTIDE SEQUENCE [LARGE SCALE GENOMIC DNA]</scope>
    <source>
        <strain evidence="5 6">CGMCC 1.6858</strain>
    </source>
</reference>
<dbReference type="Pfam" id="PF03364">
    <property type="entry name" value="Polyketide_cyc"/>
    <property type="match status" value="1"/>
</dbReference>
<feature type="domain" description="Inner membrane protein YgaP-like transmembrane" evidence="4">
    <location>
        <begin position="16"/>
        <end position="74"/>
    </location>
</feature>
<dbReference type="InterPro" id="IPR023393">
    <property type="entry name" value="START-like_dom_sf"/>
</dbReference>
<feature type="domain" description="Coenzyme Q-binding protein COQ10 START" evidence="3">
    <location>
        <begin position="99"/>
        <end position="218"/>
    </location>
</feature>
<evidence type="ECO:0000259" key="4">
    <source>
        <dbReference type="Pfam" id="PF11127"/>
    </source>
</evidence>
<dbReference type="EMBL" id="VLKY01000007">
    <property type="protein sequence ID" value="TWI53740.1"/>
    <property type="molecule type" value="Genomic_DNA"/>
</dbReference>
<dbReference type="CDD" id="cd07817">
    <property type="entry name" value="SRPBCC_8"/>
    <property type="match status" value="1"/>
</dbReference>
<proteinExistence type="inferred from homology"/>
<dbReference type="Proteomes" id="UP000316905">
    <property type="component" value="Unassembled WGS sequence"/>
</dbReference>
<dbReference type="PANTHER" id="PTHR33824:SF7">
    <property type="entry name" value="POLYKETIDE CYCLASE_DEHYDRASE AND LIPID TRANSPORT SUPERFAMILY PROTEIN"/>
    <property type="match status" value="1"/>
</dbReference>
<dbReference type="SUPFAM" id="SSF55961">
    <property type="entry name" value="Bet v1-like"/>
    <property type="match status" value="1"/>
</dbReference>
<evidence type="ECO:0000313" key="5">
    <source>
        <dbReference type="EMBL" id="TWI53740.1"/>
    </source>
</evidence>
<dbReference type="OrthoDB" id="9797595at2"/>
<dbReference type="InterPro" id="IPR005031">
    <property type="entry name" value="COQ10_START"/>
</dbReference>
<gene>
    <name evidence="5" type="ORF">IQ22_02346</name>
</gene>
<dbReference type="Pfam" id="PF11127">
    <property type="entry name" value="YgaP-like_TM"/>
    <property type="match status" value="1"/>
</dbReference>
<evidence type="ECO:0000256" key="1">
    <source>
        <dbReference type="ARBA" id="ARBA00008918"/>
    </source>
</evidence>
<dbReference type="Gene3D" id="3.30.530.20">
    <property type="match status" value="1"/>
</dbReference>
<dbReference type="InterPro" id="IPR047137">
    <property type="entry name" value="ORF3"/>
</dbReference>
<dbReference type="RefSeq" id="WP_145141863.1">
    <property type="nucleotide sequence ID" value="NZ_VLKY01000007.1"/>
</dbReference>
<keyword evidence="2" id="KW-1277">Toxin-antitoxin system</keyword>
<dbReference type="InterPro" id="IPR021309">
    <property type="entry name" value="YgaP-like_TM"/>
</dbReference>
<evidence type="ECO:0000313" key="6">
    <source>
        <dbReference type="Proteomes" id="UP000316905"/>
    </source>
</evidence>
<comment type="caution">
    <text evidence="5">The sequence shown here is derived from an EMBL/GenBank/DDBJ whole genome shotgun (WGS) entry which is preliminary data.</text>
</comment>
<evidence type="ECO:0000259" key="3">
    <source>
        <dbReference type="Pfam" id="PF03364"/>
    </source>
</evidence>
<dbReference type="AlphaFoldDB" id="A0A562QC35"/>
<keyword evidence="6" id="KW-1185">Reference proteome</keyword>
<sequence>MPGRRLTRLTSLSDHMQNVGGLERVASLAGGGLLLIKGFRRGGIGGVVSAVFGAMALYRGYTGHCAAKQALSHSEFERGLIRDYQWKNAKTESCCIVINCPRADIYRFWRDFNNLPAFMGNVQRIDVLDDKRSHWVIQGPTGSLQWDSIITEDEPNQLIGWRSVAGGDLNSMGWVSFSDAANGGTEVETLIAYDPPGGVAGHALATLMGRNPASQVSRHLEQLKALLENAGRATETATVTGNDSLVSPPAAV</sequence>